<gene>
    <name evidence="7" type="ORF">CO001_00400</name>
</gene>
<dbReference type="GO" id="GO:0009307">
    <property type="term" value="P:DNA restriction-modification system"/>
    <property type="evidence" value="ECO:0007669"/>
    <property type="project" value="InterPro"/>
</dbReference>
<dbReference type="GO" id="GO:0009036">
    <property type="term" value="F:type II site-specific deoxyribonuclease activity"/>
    <property type="evidence" value="ECO:0007669"/>
    <property type="project" value="InterPro"/>
</dbReference>
<comment type="catalytic activity">
    <reaction evidence="5">
        <text>Endonucleolytic cleavage of DNA to give specific double-stranded fragments with terminal 5'-phosphates.</text>
        <dbReference type="EC" id="3.1.21.4"/>
    </reaction>
</comment>
<organism evidence="7 8">
    <name type="scientific">Candidatus Portnoybacteria bacterium CG_4_8_14_3_um_filter_40_10</name>
    <dbReference type="NCBI Taxonomy" id="1974801"/>
    <lineage>
        <taxon>Bacteria</taxon>
        <taxon>Candidatus Portnoyibacteriota</taxon>
    </lineage>
</organism>
<evidence type="ECO:0000256" key="4">
    <source>
        <dbReference type="ARBA" id="ARBA00022801"/>
    </source>
</evidence>
<evidence type="ECO:0000256" key="1">
    <source>
        <dbReference type="ARBA" id="ARBA00022722"/>
    </source>
</evidence>
<evidence type="ECO:0000256" key="2">
    <source>
        <dbReference type="ARBA" id="ARBA00022747"/>
    </source>
</evidence>
<dbReference type="EMBL" id="PFGY01000010">
    <property type="protein sequence ID" value="PIW76638.1"/>
    <property type="molecule type" value="Genomic_DNA"/>
</dbReference>
<dbReference type="EC" id="3.1.21.4" evidence="6"/>
<dbReference type="InterPro" id="IPR019045">
    <property type="entry name" value="Restrct_endonuc_II_HinfI"/>
</dbReference>
<feature type="non-terminal residue" evidence="7">
    <location>
        <position position="1"/>
    </location>
</feature>
<evidence type="ECO:0000256" key="3">
    <source>
        <dbReference type="ARBA" id="ARBA00022759"/>
    </source>
</evidence>
<keyword evidence="4" id="KW-0378">Hydrolase</keyword>
<name>A0A2M7IJK2_9BACT</name>
<keyword evidence="1" id="KW-0540">Nuclease</keyword>
<proteinExistence type="predicted"/>
<dbReference type="GO" id="GO:0003677">
    <property type="term" value="F:DNA binding"/>
    <property type="evidence" value="ECO:0007669"/>
    <property type="project" value="InterPro"/>
</dbReference>
<keyword evidence="2" id="KW-0680">Restriction system</keyword>
<keyword evidence="3" id="KW-0255">Endonuclease</keyword>
<evidence type="ECO:0000256" key="5">
    <source>
        <dbReference type="ARBA" id="ARBA00093760"/>
    </source>
</evidence>
<evidence type="ECO:0000256" key="6">
    <source>
        <dbReference type="ARBA" id="ARBA00093790"/>
    </source>
</evidence>
<sequence length="76" mass="8934">NKNIRYFIGFPFDPTSEEPTGYNKERFFNYLIEFKKYFAPEEVLIAKELWDFLSGGRKTMESILDVIAETVRGMKG</sequence>
<evidence type="ECO:0000313" key="7">
    <source>
        <dbReference type="EMBL" id="PIW76638.1"/>
    </source>
</evidence>
<dbReference type="Proteomes" id="UP000229561">
    <property type="component" value="Unassembled WGS sequence"/>
</dbReference>
<accession>A0A2M7IJK2</accession>
<dbReference type="Pfam" id="PF09520">
    <property type="entry name" value="RE_TdeIII"/>
    <property type="match status" value="1"/>
</dbReference>
<dbReference type="AlphaFoldDB" id="A0A2M7IJK2"/>
<protein>
    <recommendedName>
        <fullName evidence="6">type II site-specific deoxyribonuclease</fullName>
        <ecNumber evidence="6">3.1.21.4</ecNumber>
    </recommendedName>
</protein>
<evidence type="ECO:0000313" key="8">
    <source>
        <dbReference type="Proteomes" id="UP000229561"/>
    </source>
</evidence>
<reference evidence="8" key="1">
    <citation type="submission" date="2017-09" db="EMBL/GenBank/DDBJ databases">
        <title>Depth-based differentiation of microbial function through sediment-hosted aquifers and enrichment of novel symbionts in the deep terrestrial subsurface.</title>
        <authorList>
            <person name="Probst A.J."/>
            <person name="Ladd B."/>
            <person name="Jarett J.K."/>
            <person name="Geller-Mcgrath D.E."/>
            <person name="Sieber C.M.K."/>
            <person name="Emerson J.B."/>
            <person name="Anantharaman K."/>
            <person name="Thomas B.C."/>
            <person name="Malmstrom R."/>
            <person name="Stieglmeier M."/>
            <person name="Klingl A."/>
            <person name="Woyke T."/>
            <person name="Ryan C.M."/>
            <person name="Banfield J.F."/>
        </authorList>
    </citation>
    <scope>NUCLEOTIDE SEQUENCE [LARGE SCALE GENOMIC DNA]</scope>
</reference>
<comment type="caution">
    <text evidence="7">The sequence shown here is derived from an EMBL/GenBank/DDBJ whole genome shotgun (WGS) entry which is preliminary data.</text>
</comment>